<keyword evidence="5" id="KW-0418">Kinase</keyword>
<dbReference type="EMBL" id="JAKRVY010000002">
    <property type="protein sequence ID" value="MCL9813097.1"/>
    <property type="molecule type" value="Genomic_DNA"/>
</dbReference>
<evidence type="ECO:0000256" key="2">
    <source>
        <dbReference type="ARBA" id="ARBA00012438"/>
    </source>
</evidence>
<evidence type="ECO:0000256" key="4">
    <source>
        <dbReference type="ARBA" id="ARBA00022741"/>
    </source>
</evidence>
<dbReference type="CDD" id="cd00130">
    <property type="entry name" value="PAS"/>
    <property type="match status" value="1"/>
</dbReference>
<comment type="catalytic activity">
    <reaction evidence="1">
        <text>ATP + protein L-histidine = ADP + protein N-phospho-L-histidine.</text>
        <dbReference type="EC" id="2.7.13.3"/>
    </reaction>
</comment>
<dbReference type="InterPro" id="IPR036890">
    <property type="entry name" value="HATPase_C_sf"/>
</dbReference>
<keyword evidence="4" id="KW-0547">Nucleotide-binding</keyword>
<organism evidence="9 10">
    <name type="scientific">Natranaeroarchaeum aerophilus</name>
    <dbReference type="NCBI Taxonomy" id="2917711"/>
    <lineage>
        <taxon>Archaea</taxon>
        <taxon>Methanobacteriati</taxon>
        <taxon>Methanobacteriota</taxon>
        <taxon>Stenosarchaea group</taxon>
        <taxon>Halobacteria</taxon>
        <taxon>Halobacteriales</taxon>
        <taxon>Natronoarchaeaceae</taxon>
        <taxon>Natranaeroarchaeum</taxon>
    </lineage>
</organism>
<dbReference type="InterPro" id="IPR005467">
    <property type="entry name" value="His_kinase_dom"/>
</dbReference>
<evidence type="ECO:0000313" key="10">
    <source>
        <dbReference type="Proteomes" id="UP001202674"/>
    </source>
</evidence>
<dbReference type="Proteomes" id="UP001202674">
    <property type="component" value="Unassembled WGS sequence"/>
</dbReference>
<feature type="transmembrane region" description="Helical" evidence="7">
    <location>
        <begin position="179"/>
        <end position="197"/>
    </location>
</feature>
<evidence type="ECO:0000256" key="6">
    <source>
        <dbReference type="ARBA" id="ARBA00022840"/>
    </source>
</evidence>
<dbReference type="PRINTS" id="PR00344">
    <property type="entry name" value="BCTRLSENSOR"/>
</dbReference>
<dbReference type="GO" id="GO:0004673">
    <property type="term" value="F:protein histidine kinase activity"/>
    <property type="evidence" value="ECO:0007669"/>
    <property type="project" value="UniProtKB-EC"/>
</dbReference>
<evidence type="ECO:0000256" key="1">
    <source>
        <dbReference type="ARBA" id="ARBA00000085"/>
    </source>
</evidence>
<dbReference type="InterPro" id="IPR003594">
    <property type="entry name" value="HATPase_dom"/>
</dbReference>
<dbReference type="InterPro" id="IPR004358">
    <property type="entry name" value="Sig_transdc_His_kin-like_C"/>
</dbReference>
<keyword evidence="7" id="KW-0472">Membrane</keyword>
<dbReference type="InterPro" id="IPR050980">
    <property type="entry name" value="2C_sensor_his_kinase"/>
</dbReference>
<proteinExistence type="predicted"/>
<feature type="domain" description="Histidine kinase" evidence="8">
    <location>
        <begin position="353"/>
        <end position="559"/>
    </location>
</feature>
<protein>
    <recommendedName>
        <fullName evidence="2">histidine kinase</fullName>
        <ecNumber evidence="2">2.7.13.3</ecNumber>
    </recommendedName>
</protein>
<dbReference type="Pfam" id="PF00989">
    <property type="entry name" value="PAS"/>
    <property type="match status" value="1"/>
</dbReference>
<dbReference type="GO" id="GO:0005524">
    <property type="term" value="F:ATP binding"/>
    <property type="evidence" value="ECO:0007669"/>
    <property type="project" value="UniProtKB-KW"/>
</dbReference>
<evidence type="ECO:0000256" key="7">
    <source>
        <dbReference type="SAM" id="Phobius"/>
    </source>
</evidence>
<dbReference type="GO" id="GO:0006355">
    <property type="term" value="P:regulation of DNA-templated transcription"/>
    <property type="evidence" value="ECO:0007669"/>
    <property type="project" value="InterPro"/>
</dbReference>
<keyword evidence="7" id="KW-0812">Transmembrane</keyword>
<dbReference type="Gene3D" id="3.30.450.20">
    <property type="entry name" value="PAS domain"/>
    <property type="match status" value="1"/>
</dbReference>
<feature type="transmembrane region" description="Helical" evidence="7">
    <location>
        <begin position="75"/>
        <end position="94"/>
    </location>
</feature>
<sequence>MDGVAAMPAWVWVLVVVAFTTAGLAAYTFRYRTIPGALWLTAMNLVVCVYTGTYILQAMTIRSPATLAFLEHLQLALGTLSVACWFLFVLTYTGRAELLGRRGHGAVVALLCIVFVVNVTGPIHGLVFSEVFVDLSGDVPIVNTESNVIHVVQLLALFSLSPIGLVFLHRSLSEYDELFSEQAFALLLGSVSPYVAAGIDVMQLEPDPAMPLLPLGFGAMSVALTYAAARHRLFEFVPATRRIGEARALQQLDDGVVIVSTDGTVLQINESACGLLDCDRSACLGEPLSTLHETGDHGPADVPKTIDRLGRRLQTNRSAVEGPTGDVMGYAVVYRDVTGKRRRQQRITVLNRLLRHNLRNELSVVEGHVTQLADIEDSEQRRQRVDELETVIERIVDLSRQAHAVERHLSVADRTIEQVAVADVVDRIVERTARNYPSAEIVSNVPPDLAVSTYPQQLEVVLENLVENGIQHNNSSERRLGITATRDSDGVALGIADDGPGIPDHELEAIEAGENSQLYHGSGLGLWLVSWVVAVLGGDLDFEVTDDGTTVHVWVPNRGDE</sequence>
<dbReference type="AlphaFoldDB" id="A0AAE3FP53"/>
<dbReference type="InterPro" id="IPR035965">
    <property type="entry name" value="PAS-like_dom_sf"/>
</dbReference>
<dbReference type="SUPFAM" id="SSF55874">
    <property type="entry name" value="ATPase domain of HSP90 chaperone/DNA topoisomerase II/histidine kinase"/>
    <property type="match status" value="1"/>
</dbReference>
<dbReference type="CDD" id="cd00075">
    <property type="entry name" value="HATPase"/>
    <property type="match status" value="1"/>
</dbReference>
<name>A0AAE3FP53_9EURY</name>
<dbReference type="PANTHER" id="PTHR44936:SF10">
    <property type="entry name" value="SENSOR PROTEIN RSTB"/>
    <property type="match status" value="1"/>
</dbReference>
<dbReference type="Pfam" id="PF02518">
    <property type="entry name" value="HATPase_c"/>
    <property type="match status" value="1"/>
</dbReference>
<dbReference type="InterPro" id="IPR031621">
    <property type="entry name" value="HisKA_7TM"/>
</dbReference>
<keyword evidence="6 9" id="KW-0067">ATP-binding</keyword>
<reference evidence="9 10" key="1">
    <citation type="journal article" date="2022" name="Syst. Appl. Microbiol.">
        <title>Natronocalculus amylovorans gen. nov., sp. nov., and Natranaeroarchaeum aerophilus sp. nov., dominant culturable amylolytic natronoarchaea from hypersaline soda lakes in southwestern Siberia.</title>
        <authorList>
            <person name="Sorokin D.Y."/>
            <person name="Elcheninov A.G."/>
            <person name="Khizhniak T.V."/>
            <person name="Koenen M."/>
            <person name="Bale N.J."/>
            <person name="Damste J.S.S."/>
            <person name="Kublanov I.V."/>
        </authorList>
    </citation>
    <scope>NUCLEOTIDE SEQUENCE [LARGE SCALE GENOMIC DNA]</scope>
    <source>
        <strain evidence="9 10">AArc-St1-1</strain>
    </source>
</reference>
<dbReference type="PANTHER" id="PTHR44936">
    <property type="entry name" value="SENSOR PROTEIN CREC"/>
    <property type="match status" value="1"/>
</dbReference>
<keyword evidence="7" id="KW-1133">Transmembrane helix</keyword>
<evidence type="ECO:0000313" key="9">
    <source>
        <dbReference type="EMBL" id="MCL9813097.1"/>
    </source>
</evidence>
<feature type="transmembrane region" description="Helical" evidence="7">
    <location>
        <begin position="6"/>
        <end position="29"/>
    </location>
</feature>
<gene>
    <name evidence="9" type="ORF">AArcSt11_05455</name>
</gene>
<dbReference type="SUPFAM" id="SSF55785">
    <property type="entry name" value="PYP-like sensor domain (PAS domain)"/>
    <property type="match status" value="1"/>
</dbReference>
<dbReference type="Gene3D" id="3.30.565.10">
    <property type="entry name" value="Histidine kinase-like ATPase, C-terminal domain"/>
    <property type="match status" value="1"/>
</dbReference>
<keyword evidence="3" id="KW-0808">Transferase</keyword>
<dbReference type="Pfam" id="PF16927">
    <property type="entry name" value="HisKA_7TM"/>
    <property type="match status" value="1"/>
</dbReference>
<feature type="transmembrane region" description="Helical" evidence="7">
    <location>
        <begin position="106"/>
        <end position="128"/>
    </location>
</feature>
<dbReference type="InterPro" id="IPR000014">
    <property type="entry name" value="PAS"/>
</dbReference>
<comment type="caution">
    <text evidence="9">The sequence shown here is derived from an EMBL/GenBank/DDBJ whole genome shotgun (WGS) entry which is preliminary data.</text>
</comment>
<dbReference type="RefSeq" id="WP_250595294.1">
    <property type="nucleotide sequence ID" value="NZ_JAKRVY010000002.1"/>
</dbReference>
<evidence type="ECO:0000256" key="3">
    <source>
        <dbReference type="ARBA" id="ARBA00022679"/>
    </source>
</evidence>
<keyword evidence="10" id="KW-1185">Reference proteome</keyword>
<dbReference type="PROSITE" id="PS50109">
    <property type="entry name" value="HIS_KIN"/>
    <property type="match status" value="1"/>
</dbReference>
<evidence type="ECO:0000256" key="5">
    <source>
        <dbReference type="ARBA" id="ARBA00022777"/>
    </source>
</evidence>
<dbReference type="SMART" id="SM00387">
    <property type="entry name" value="HATPase_c"/>
    <property type="match status" value="1"/>
</dbReference>
<dbReference type="InterPro" id="IPR013767">
    <property type="entry name" value="PAS_fold"/>
</dbReference>
<dbReference type="SMART" id="SM00091">
    <property type="entry name" value="PAS"/>
    <property type="match status" value="1"/>
</dbReference>
<evidence type="ECO:0000259" key="8">
    <source>
        <dbReference type="PROSITE" id="PS50109"/>
    </source>
</evidence>
<dbReference type="EC" id="2.7.13.3" evidence="2"/>
<feature type="transmembrane region" description="Helical" evidence="7">
    <location>
        <begin position="36"/>
        <end position="55"/>
    </location>
</feature>
<feature type="transmembrane region" description="Helical" evidence="7">
    <location>
        <begin position="148"/>
        <end position="167"/>
    </location>
</feature>
<accession>A0AAE3FP53</accession>